<dbReference type="PANTHER" id="PTHR42971">
    <property type="entry name" value="TRNA (CYTIDINE(34)-2'-O)-METHYLTRANSFERASE"/>
    <property type="match status" value="1"/>
</dbReference>
<reference evidence="9 11" key="1">
    <citation type="journal article" date="2016" name="BMC Genomics">
        <title>Consensus pan-genome assembly of the specialised wine bacterium Oenococcus oeni.</title>
        <authorList>
            <person name="Sternes P.R."/>
            <person name="Borneman A.R."/>
        </authorList>
    </citation>
    <scope>NUCLEOTIDE SEQUENCE [LARGE SCALE GENOMIC DNA]</scope>
    <source>
        <strain evidence="9 11">AWRIB661</strain>
    </source>
</reference>
<dbReference type="AlphaFoldDB" id="A0A6N4A1P2"/>
<accession>A0A6N4A1P2</accession>
<feature type="binding site" evidence="6 7">
    <location>
        <position position="78"/>
    </location>
    <ligand>
        <name>S-adenosyl-L-methionine</name>
        <dbReference type="ChEBI" id="CHEBI:59789"/>
    </ligand>
</feature>
<feature type="domain" description="tRNA/rRNA methyltransferase SpoU type" evidence="8">
    <location>
        <begin position="3"/>
        <end position="145"/>
    </location>
</feature>
<evidence type="ECO:0000313" key="9">
    <source>
        <dbReference type="EMBL" id="OIM21107.1"/>
    </source>
</evidence>
<dbReference type="EMBL" id="LR031358">
    <property type="protein sequence ID" value="VDB98390.1"/>
    <property type="molecule type" value="Genomic_DNA"/>
</dbReference>
<keyword evidence="2 6" id="KW-0489">Methyltransferase</keyword>
<evidence type="ECO:0000313" key="12">
    <source>
        <dbReference type="Proteomes" id="UP000294726"/>
    </source>
</evidence>
<dbReference type="GO" id="GO:0008175">
    <property type="term" value="F:tRNA methyltransferase activity"/>
    <property type="evidence" value="ECO:0007669"/>
    <property type="project" value="UniProtKB-UniRule"/>
</dbReference>
<feature type="binding site" evidence="6 7">
    <location>
        <position position="133"/>
    </location>
    <ligand>
        <name>S-adenosyl-L-methionine</name>
        <dbReference type="ChEBI" id="CHEBI:59789"/>
    </ligand>
</feature>
<dbReference type="InterPro" id="IPR029028">
    <property type="entry name" value="Alpha/beta_knot_MTases"/>
</dbReference>
<dbReference type="RefSeq" id="WP_071419268.1">
    <property type="nucleotide sequence ID" value="NZ_LR031358.1"/>
</dbReference>
<evidence type="ECO:0000256" key="1">
    <source>
        <dbReference type="ARBA" id="ARBA00022490"/>
    </source>
</evidence>
<dbReference type="PIRSF" id="PIRSF029256">
    <property type="entry name" value="SpoU_TrmH_prd"/>
    <property type="match status" value="1"/>
</dbReference>
<evidence type="ECO:0000313" key="10">
    <source>
        <dbReference type="EMBL" id="VDB98390.1"/>
    </source>
</evidence>
<dbReference type="CDD" id="cd18094">
    <property type="entry name" value="SpoU-like_TrmL"/>
    <property type="match status" value="1"/>
</dbReference>
<dbReference type="HAMAP" id="MF_01885">
    <property type="entry name" value="tRNA_methyltr_TrmL"/>
    <property type="match status" value="1"/>
</dbReference>
<evidence type="ECO:0000256" key="5">
    <source>
        <dbReference type="ARBA" id="ARBA00022694"/>
    </source>
</evidence>
<dbReference type="PANTHER" id="PTHR42971:SF1">
    <property type="entry name" value="TRNA (CYTIDINE(34)-2'-O)-METHYLTRANSFERASE"/>
    <property type="match status" value="1"/>
</dbReference>
<comment type="catalytic activity">
    <reaction evidence="6">
        <text>cytidine(34) in tRNA + S-adenosyl-L-methionine = 2'-O-methylcytidine(34) in tRNA + S-adenosyl-L-homocysteine + H(+)</text>
        <dbReference type="Rhea" id="RHEA:43084"/>
        <dbReference type="Rhea" id="RHEA-COMP:10331"/>
        <dbReference type="Rhea" id="RHEA-COMP:10332"/>
        <dbReference type="ChEBI" id="CHEBI:15378"/>
        <dbReference type="ChEBI" id="CHEBI:57856"/>
        <dbReference type="ChEBI" id="CHEBI:59789"/>
        <dbReference type="ChEBI" id="CHEBI:74495"/>
        <dbReference type="ChEBI" id="CHEBI:82748"/>
        <dbReference type="EC" id="2.1.1.207"/>
    </reaction>
</comment>
<evidence type="ECO:0000256" key="2">
    <source>
        <dbReference type="ARBA" id="ARBA00022603"/>
    </source>
</evidence>
<comment type="similarity">
    <text evidence="6">Belongs to the class IV-like SAM-binding methyltransferase superfamily. RNA methyltransferase TrmH family. TrmL subfamily.</text>
</comment>
<dbReference type="Proteomes" id="UP000294726">
    <property type="component" value="Chromosome"/>
</dbReference>
<name>A0A6N4A1P2_OENOE</name>
<keyword evidence="5 6" id="KW-0819">tRNA processing</keyword>
<proteinExistence type="inferred from homology"/>
<dbReference type="InterPro" id="IPR001537">
    <property type="entry name" value="SpoU_MeTrfase"/>
</dbReference>
<comment type="catalytic activity">
    <reaction evidence="6">
        <text>5-carboxymethylaminomethyluridine(34) in tRNA(Leu) + S-adenosyl-L-methionine = 5-carboxymethylaminomethyl-2'-O-methyluridine(34) in tRNA(Leu) + S-adenosyl-L-homocysteine + H(+)</text>
        <dbReference type="Rhea" id="RHEA:43088"/>
        <dbReference type="Rhea" id="RHEA-COMP:10333"/>
        <dbReference type="Rhea" id="RHEA-COMP:10334"/>
        <dbReference type="ChEBI" id="CHEBI:15378"/>
        <dbReference type="ChEBI" id="CHEBI:57856"/>
        <dbReference type="ChEBI" id="CHEBI:59789"/>
        <dbReference type="ChEBI" id="CHEBI:74508"/>
        <dbReference type="ChEBI" id="CHEBI:74511"/>
        <dbReference type="EC" id="2.1.1.207"/>
    </reaction>
</comment>
<keyword evidence="4 6" id="KW-0949">S-adenosyl-L-methionine</keyword>
<dbReference type="InterPro" id="IPR016914">
    <property type="entry name" value="TrmL"/>
</dbReference>
<comment type="subcellular location">
    <subcellularLocation>
        <location evidence="6">Cytoplasm</location>
    </subcellularLocation>
</comment>
<dbReference type="GO" id="GO:0003723">
    <property type="term" value="F:RNA binding"/>
    <property type="evidence" value="ECO:0007669"/>
    <property type="project" value="InterPro"/>
</dbReference>
<protein>
    <recommendedName>
        <fullName evidence="6">Putative tRNA (cytidine(34)-2'-O)-methyltransferase</fullName>
        <ecNumber evidence="6">2.1.1.207</ecNumber>
    </recommendedName>
    <alternativeName>
        <fullName evidence="6">tRNA (cytidine/uridine-2'-O-)-methyltransferase</fullName>
    </alternativeName>
</protein>
<dbReference type="FunFam" id="3.40.1280.10:FF:000002">
    <property type="entry name" value="Peptidylprolyl isomerase"/>
    <property type="match status" value="1"/>
</dbReference>
<evidence type="ECO:0000256" key="3">
    <source>
        <dbReference type="ARBA" id="ARBA00022679"/>
    </source>
</evidence>
<dbReference type="SUPFAM" id="SSF75217">
    <property type="entry name" value="alpha/beta knot"/>
    <property type="match status" value="1"/>
</dbReference>
<evidence type="ECO:0000256" key="7">
    <source>
        <dbReference type="PIRSR" id="PIRSR029256-1"/>
    </source>
</evidence>
<gene>
    <name evidence="9" type="ORF">ATX59_05610</name>
    <name evidence="10" type="ORF">OENI_1155</name>
</gene>
<keyword evidence="3 6" id="KW-0808">Transferase</keyword>
<feature type="binding site" evidence="6 7">
    <location>
        <position position="124"/>
    </location>
    <ligand>
        <name>S-adenosyl-L-methionine</name>
        <dbReference type="ChEBI" id="CHEBI:59789"/>
    </ligand>
</feature>
<reference evidence="10 12" key="2">
    <citation type="submission" date="2018-08" db="EMBL/GenBank/DDBJ databases">
        <authorList>
            <person name="Lorentzen P. G. S. M."/>
        </authorList>
    </citation>
    <scope>NUCLEOTIDE SEQUENCE [LARGE SCALE GENOMIC DNA]</scope>
    <source>
        <strain evidence="10 12">CRBO_1381</strain>
    </source>
</reference>
<feature type="binding site" evidence="6 7">
    <location>
        <position position="103"/>
    </location>
    <ligand>
        <name>S-adenosyl-L-methionine</name>
        <dbReference type="ChEBI" id="CHEBI:59789"/>
    </ligand>
</feature>
<dbReference type="Pfam" id="PF00588">
    <property type="entry name" value="SpoU_methylase"/>
    <property type="match status" value="1"/>
</dbReference>
<evidence type="ECO:0000256" key="4">
    <source>
        <dbReference type="ARBA" id="ARBA00022691"/>
    </source>
</evidence>
<evidence type="ECO:0000256" key="6">
    <source>
        <dbReference type="HAMAP-Rule" id="MF_01885"/>
    </source>
</evidence>
<sequence length="168" mass="19250">MNHIVLFEPSMPANTGNIARTATAINARLHLIKPLGFDLDDKKVIRAGLDYWSNVDLVVHENLPEFLKTIGNGKLFLVSKYAKISYDQADFSNTSVDQYFLFGNEAYGLPEVFMRKNPEKAIRIPQNDQHVRSLNLSNSVAIVLYEAMRQQNFHGLERIHKYDQDKLK</sequence>
<dbReference type="Proteomes" id="UP000181728">
    <property type="component" value="Unassembled WGS sequence"/>
</dbReference>
<dbReference type="Gene3D" id="3.40.1280.10">
    <property type="match status" value="1"/>
</dbReference>
<dbReference type="EC" id="2.1.1.207" evidence="6"/>
<dbReference type="GO" id="GO:0002130">
    <property type="term" value="P:wobble position ribose methylation"/>
    <property type="evidence" value="ECO:0007669"/>
    <property type="project" value="TreeGrafter"/>
</dbReference>
<evidence type="ECO:0000313" key="11">
    <source>
        <dbReference type="Proteomes" id="UP000181728"/>
    </source>
</evidence>
<dbReference type="GO" id="GO:0042802">
    <property type="term" value="F:identical protein binding"/>
    <property type="evidence" value="ECO:0007669"/>
    <property type="project" value="UniProtKB-ARBA"/>
</dbReference>
<dbReference type="GO" id="GO:0005737">
    <property type="term" value="C:cytoplasm"/>
    <property type="evidence" value="ECO:0007669"/>
    <property type="project" value="UniProtKB-SubCell"/>
</dbReference>
<dbReference type="InterPro" id="IPR029026">
    <property type="entry name" value="tRNA_m1G_MTases_N"/>
</dbReference>
<dbReference type="GO" id="GO:0008757">
    <property type="term" value="F:S-adenosylmethionine-dependent methyltransferase activity"/>
    <property type="evidence" value="ECO:0007669"/>
    <property type="project" value="UniProtKB-UniRule"/>
</dbReference>
<dbReference type="EMBL" id="MLOK01000040">
    <property type="protein sequence ID" value="OIM21107.1"/>
    <property type="molecule type" value="Genomic_DNA"/>
</dbReference>
<evidence type="ECO:0000259" key="8">
    <source>
        <dbReference type="Pfam" id="PF00588"/>
    </source>
</evidence>
<comment type="function">
    <text evidence="6">Could methylate the ribose at the nucleotide 34 wobble position in tRNA.</text>
</comment>
<organism evidence="9 11">
    <name type="scientific">Oenococcus oeni</name>
    <name type="common">Leuconostoc oenos</name>
    <dbReference type="NCBI Taxonomy" id="1247"/>
    <lineage>
        <taxon>Bacteria</taxon>
        <taxon>Bacillati</taxon>
        <taxon>Bacillota</taxon>
        <taxon>Bacilli</taxon>
        <taxon>Lactobacillales</taxon>
        <taxon>Lactobacillaceae</taxon>
        <taxon>Oenococcus</taxon>
    </lineage>
</organism>
<keyword evidence="1 6" id="KW-0963">Cytoplasm</keyword>